<evidence type="ECO:0000256" key="3">
    <source>
        <dbReference type="ARBA" id="ARBA00023125"/>
    </source>
</evidence>
<keyword evidence="2" id="KW-0805">Transcription regulation</keyword>
<evidence type="ECO:0000313" key="8">
    <source>
        <dbReference type="EMBL" id="KEH34162.1"/>
    </source>
</evidence>
<reference evidence="8 10" key="1">
    <citation type="journal article" date="2011" name="Nature">
        <title>The Medicago genome provides insight into the evolution of rhizobial symbioses.</title>
        <authorList>
            <person name="Young N.D."/>
            <person name="Debelle F."/>
            <person name="Oldroyd G.E."/>
            <person name="Geurts R."/>
            <person name="Cannon S.B."/>
            <person name="Udvardi M.K."/>
            <person name="Benedito V.A."/>
            <person name="Mayer K.F."/>
            <person name="Gouzy J."/>
            <person name="Schoof H."/>
            <person name="Van de Peer Y."/>
            <person name="Proost S."/>
            <person name="Cook D.R."/>
            <person name="Meyers B.C."/>
            <person name="Spannagl M."/>
            <person name="Cheung F."/>
            <person name="De Mita S."/>
            <person name="Krishnakumar V."/>
            <person name="Gundlach H."/>
            <person name="Zhou S."/>
            <person name="Mudge J."/>
            <person name="Bharti A.K."/>
            <person name="Murray J.D."/>
            <person name="Naoumkina M.A."/>
            <person name="Rosen B."/>
            <person name="Silverstein K.A."/>
            <person name="Tang H."/>
            <person name="Rombauts S."/>
            <person name="Zhao P.X."/>
            <person name="Zhou P."/>
            <person name="Barbe V."/>
            <person name="Bardou P."/>
            <person name="Bechner M."/>
            <person name="Bellec A."/>
            <person name="Berger A."/>
            <person name="Berges H."/>
            <person name="Bidwell S."/>
            <person name="Bisseling T."/>
            <person name="Choisne N."/>
            <person name="Couloux A."/>
            <person name="Denny R."/>
            <person name="Deshpande S."/>
            <person name="Dai X."/>
            <person name="Doyle J.J."/>
            <person name="Dudez A.M."/>
            <person name="Farmer A.D."/>
            <person name="Fouteau S."/>
            <person name="Franken C."/>
            <person name="Gibelin C."/>
            <person name="Gish J."/>
            <person name="Goldstein S."/>
            <person name="Gonzalez A.J."/>
            <person name="Green P.J."/>
            <person name="Hallab A."/>
            <person name="Hartog M."/>
            <person name="Hua A."/>
            <person name="Humphray S.J."/>
            <person name="Jeong D.H."/>
            <person name="Jing Y."/>
            <person name="Jocker A."/>
            <person name="Kenton S.M."/>
            <person name="Kim D.J."/>
            <person name="Klee K."/>
            <person name="Lai H."/>
            <person name="Lang C."/>
            <person name="Lin S."/>
            <person name="Macmil S.L."/>
            <person name="Magdelenat G."/>
            <person name="Matthews L."/>
            <person name="McCorrison J."/>
            <person name="Monaghan E.L."/>
            <person name="Mun J.H."/>
            <person name="Najar F.Z."/>
            <person name="Nicholson C."/>
            <person name="Noirot C."/>
            <person name="O'Bleness M."/>
            <person name="Paule C.R."/>
            <person name="Poulain J."/>
            <person name="Prion F."/>
            <person name="Qin B."/>
            <person name="Qu C."/>
            <person name="Retzel E.F."/>
            <person name="Riddle C."/>
            <person name="Sallet E."/>
            <person name="Samain S."/>
            <person name="Samson N."/>
            <person name="Sanders I."/>
            <person name="Saurat O."/>
            <person name="Scarpelli C."/>
            <person name="Schiex T."/>
            <person name="Segurens B."/>
            <person name="Severin A.J."/>
            <person name="Sherrier D.J."/>
            <person name="Shi R."/>
            <person name="Sims S."/>
            <person name="Singer S.R."/>
            <person name="Sinharoy S."/>
            <person name="Sterck L."/>
            <person name="Viollet A."/>
            <person name="Wang B.B."/>
            <person name="Wang K."/>
            <person name="Wang M."/>
            <person name="Wang X."/>
            <person name="Warfsmann J."/>
            <person name="Weissenbach J."/>
            <person name="White D.D."/>
            <person name="White J.D."/>
            <person name="Wiley G.B."/>
            <person name="Wincker P."/>
            <person name="Xing Y."/>
            <person name="Yang L."/>
            <person name="Yao Z."/>
            <person name="Ying F."/>
            <person name="Zhai J."/>
            <person name="Zhou L."/>
            <person name="Zuber A."/>
            <person name="Denarie J."/>
            <person name="Dixon R.A."/>
            <person name="May G.D."/>
            <person name="Schwartz D.C."/>
            <person name="Rogers J."/>
            <person name="Quetier F."/>
            <person name="Town C.D."/>
            <person name="Roe B.A."/>
        </authorList>
    </citation>
    <scope>NUCLEOTIDE SEQUENCE [LARGE SCALE GENOMIC DNA]</scope>
    <source>
        <strain evidence="8">A17</strain>
        <strain evidence="9 10">cv. Jemalong A17</strain>
    </source>
</reference>
<dbReference type="AlphaFoldDB" id="A0A072UX34"/>
<keyword evidence="3 8" id="KW-0238">DNA-binding</keyword>
<dbReference type="GO" id="GO:0003700">
    <property type="term" value="F:DNA-binding transcription factor activity"/>
    <property type="evidence" value="ECO:0007669"/>
    <property type="project" value="InterPro"/>
</dbReference>
<evidence type="ECO:0000313" key="10">
    <source>
        <dbReference type="Proteomes" id="UP000002051"/>
    </source>
</evidence>
<dbReference type="HOGENOM" id="CLU_2375991_0_0_1"/>
<dbReference type="STRING" id="3880.A0A072UX34"/>
<evidence type="ECO:0000256" key="2">
    <source>
        <dbReference type="ARBA" id="ARBA00023015"/>
    </source>
</evidence>
<organism evidence="8 10">
    <name type="scientific">Medicago truncatula</name>
    <name type="common">Barrel medic</name>
    <name type="synonym">Medicago tribuloides</name>
    <dbReference type="NCBI Taxonomy" id="3880"/>
    <lineage>
        <taxon>Eukaryota</taxon>
        <taxon>Viridiplantae</taxon>
        <taxon>Streptophyta</taxon>
        <taxon>Embryophyta</taxon>
        <taxon>Tracheophyta</taxon>
        <taxon>Spermatophyta</taxon>
        <taxon>Magnoliopsida</taxon>
        <taxon>eudicotyledons</taxon>
        <taxon>Gunneridae</taxon>
        <taxon>Pentapetalae</taxon>
        <taxon>rosids</taxon>
        <taxon>fabids</taxon>
        <taxon>Fabales</taxon>
        <taxon>Fabaceae</taxon>
        <taxon>Papilionoideae</taxon>
        <taxon>50 kb inversion clade</taxon>
        <taxon>NPAAA clade</taxon>
        <taxon>Hologalegina</taxon>
        <taxon>IRL clade</taxon>
        <taxon>Trifolieae</taxon>
        <taxon>Medicago</taxon>
    </lineage>
</organism>
<sequence length="95" mass="10632">MNKPEIYPLVLSHPHTMNPKSQGFGKEDGTTKYRVVTNGAVFEVHAGSFNVRELFGDEAVLFDSFGTPVLTDEWGVPLNSLHHGTNYFLVCNFFL</sequence>
<evidence type="ECO:0000256" key="4">
    <source>
        <dbReference type="ARBA" id="ARBA00023155"/>
    </source>
</evidence>
<keyword evidence="5" id="KW-0804">Transcription</keyword>
<gene>
    <name evidence="8" type="ordered locus">MTR_3g462480</name>
</gene>
<keyword evidence="4 8" id="KW-0371">Homeobox</keyword>
<dbReference type="PANTHER" id="PTHR47288">
    <property type="entry name" value="WUSCHEL-RELATED HOMEOBOX 9"/>
    <property type="match status" value="1"/>
</dbReference>
<protein>
    <submittedName>
        <fullName evidence="8">Wuschel-related homeobox protein, putative</fullName>
    </submittedName>
</protein>
<evidence type="ECO:0000256" key="1">
    <source>
        <dbReference type="ARBA" id="ARBA00022473"/>
    </source>
</evidence>
<comment type="similarity">
    <text evidence="7">Belongs to the WUS homeobox family.</text>
</comment>
<accession>A0A072UX34</accession>
<evidence type="ECO:0000313" key="9">
    <source>
        <dbReference type="EnsemblPlants" id="KEH34162"/>
    </source>
</evidence>
<keyword evidence="1" id="KW-0217">Developmental protein</keyword>
<reference evidence="9" key="3">
    <citation type="submission" date="2015-04" db="UniProtKB">
        <authorList>
            <consortium name="EnsemblPlants"/>
        </authorList>
    </citation>
    <scope>IDENTIFICATION</scope>
    <source>
        <strain evidence="9">cv. Jemalong A17</strain>
    </source>
</reference>
<dbReference type="EnsemblPlants" id="KEH34162">
    <property type="protein sequence ID" value="KEH34162"/>
    <property type="gene ID" value="MTR_3g462480"/>
</dbReference>
<keyword evidence="6" id="KW-0539">Nucleus</keyword>
<dbReference type="InterPro" id="IPR044557">
    <property type="entry name" value="WOX8/9-like"/>
</dbReference>
<evidence type="ECO:0000256" key="7">
    <source>
        <dbReference type="ARBA" id="ARBA00024040"/>
    </source>
</evidence>
<keyword evidence="10" id="KW-1185">Reference proteome</keyword>
<proteinExistence type="inferred from homology"/>
<dbReference type="Proteomes" id="UP000002051">
    <property type="component" value="Chromosome 3"/>
</dbReference>
<dbReference type="GO" id="GO:0050793">
    <property type="term" value="P:regulation of developmental process"/>
    <property type="evidence" value="ECO:0007669"/>
    <property type="project" value="InterPro"/>
</dbReference>
<dbReference type="GO" id="GO:0003677">
    <property type="term" value="F:DNA binding"/>
    <property type="evidence" value="ECO:0007669"/>
    <property type="project" value="UniProtKB-KW"/>
</dbReference>
<reference evidence="8 10" key="2">
    <citation type="journal article" date="2014" name="BMC Genomics">
        <title>An improved genome release (version Mt4.0) for the model legume Medicago truncatula.</title>
        <authorList>
            <person name="Tang H."/>
            <person name="Krishnakumar V."/>
            <person name="Bidwell S."/>
            <person name="Rosen B."/>
            <person name="Chan A."/>
            <person name="Zhou S."/>
            <person name="Gentzbittel L."/>
            <person name="Childs K.L."/>
            <person name="Yandell M."/>
            <person name="Gundlach H."/>
            <person name="Mayer K.F."/>
            <person name="Schwartz D.C."/>
            <person name="Town C.D."/>
        </authorList>
    </citation>
    <scope>GENOME REANNOTATION</scope>
    <source>
        <strain evidence="8">A17</strain>
        <strain evidence="9 10">cv. Jemalong A17</strain>
    </source>
</reference>
<evidence type="ECO:0000256" key="6">
    <source>
        <dbReference type="ARBA" id="ARBA00023242"/>
    </source>
</evidence>
<evidence type="ECO:0000256" key="5">
    <source>
        <dbReference type="ARBA" id="ARBA00023163"/>
    </source>
</evidence>
<dbReference type="PANTHER" id="PTHR47288:SF1">
    <property type="entry name" value="WUSCHEL-RELATED HOMEOBOX 9"/>
    <property type="match status" value="1"/>
</dbReference>
<dbReference type="EMBL" id="CM001219">
    <property type="protein sequence ID" value="KEH34162.1"/>
    <property type="molecule type" value="Genomic_DNA"/>
</dbReference>
<name>A0A072UX34_MEDTR</name>